<reference evidence="7 8" key="1">
    <citation type="submission" date="2023-08" db="EMBL/GenBank/DDBJ databases">
        <authorList>
            <person name="Palmer J.M."/>
        </authorList>
    </citation>
    <scope>NUCLEOTIDE SEQUENCE [LARGE SCALE GENOMIC DNA]</scope>
    <source>
        <strain evidence="7 8">TWF481</strain>
    </source>
</reference>
<dbReference type="SUPFAM" id="SSF52954">
    <property type="entry name" value="Class II aaRS ABD-related"/>
    <property type="match status" value="1"/>
</dbReference>
<evidence type="ECO:0000256" key="2">
    <source>
        <dbReference type="ARBA" id="ARBA00006369"/>
    </source>
</evidence>
<dbReference type="InterPro" id="IPR026532">
    <property type="entry name" value="BRX1"/>
</dbReference>
<comment type="similarity">
    <text evidence="2">Belongs to the BRX1 family.</text>
</comment>
<feature type="region of interest" description="Disordered" evidence="5">
    <location>
        <begin position="1"/>
        <end position="25"/>
    </location>
</feature>
<evidence type="ECO:0000313" key="7">
    <source>
        <dbReference type="EMBL" id="KAK6502969.1"/>
    </source>
</evidence>
<keyword evidence="8" id="KW-1185">Reference proteome</keyword>
<dbReference type="Gene3D" id="3.40.50.10480">
    <property type="entry name" value="Probable brix-domain ribosomal biogenesis protein"/>
    <property type="match status" value="1"/>
</dbReference>
<dbReference type="Pfam" id="PF04427">
    <property type="entry name" value="Brix"/>
    <property type="match status" value="1"/>
</dbReference>
<protein>
    <submittedName>
        <fullName evidence="7">Ribosome biogenesis protein brx1</fullName>
    </submittedName>
</protein>
<dbReference type="PANTHER" id="PTHR13634:SF0">
    <property type="entry name" value="RIBOSOME BIOGENESIS PROTEIN BRX1 HOMOLOG"/>
    <property type="match status" value="1"/>
</dbReference>
<dbReference type="PANTHER" id="PTHR13634">
    <property type="entry name" value="RIBOSOME BIOGENESIS PROTEIN BRIX"/>
    <property type="match status" value="1"/>
</dbReference>
<dbReference type="Proteomes" id="UP001370758">
    <property type="component" value="Unassembled WGS sequence"/>
</dbReference>
<dbReference type="GO" id="GO:0019843">
    <property type="term" value="F:rRNA binding"/>
    <property type="evidence" value="ECO:0007669"/>
    <property type="project" value="InterPro"/>
</dbReference>
<organism evidence="7 8">
    <name type="scientific">Arthrobotrys musiformis</name>
    <dbReference type="NCBI Taxonomy" id="47236"/>
    <lineage>
        <taxon>Eukaryota</taxon>
        <taxon>Fungi</taxon>
        <taxon>Dikarya</taxon>
        <taxon>Ascomycota</taxon>
        <taxon>Pezizomycotina</taxon>
        <taxon>Orbiliomycetes</taxon>
        <taxon>Orbiliales</taxon>
        <taxon>Orbiliaceae</taxon>
        <taxon>Arthrobotrys</taxon>
    </lineage>
</organism>
<accession>A0AAV9W5V8</accession>
<dbReference type="GO" id="GO:0006364">
    <property type="term" value="P:rRNA processing"/>
    <property type="evidence" value="ECO:0007669"/>
    <property type="project" value="InterPro"/>
</dbReference>
<feature type="domain" description="Brix" evidence="6">
    <location>
        <begin position="33"/>
        <end position="251"/>
    </location>
</feature>
<dbReference type="InterPro" id="IPR007109">
    <property type="entry name" value="Brix"/>
</dbReference>
<dbReference type="GO" id="GO:0005730">
    <property type="term" value="C:nucleolus"/>
    <property type="evidence" value="ECO:0007669"/>
    <property type="project" value="UniProtKB-SubCell"/>
</dbReference>
<proteinExistence type="inferred from homology"/>
<dbReference type="SMART" id="SM00879">
    <property type="entry name" value="Brix"/>
    <property type="match status" value="1"/>
</dbReference>
<comment type="caution">
    <text evidence="7">The sequence shown here is derived from an EMBL/GenBank/DDBJ whole genome shotgun (WGS) entry which is preliminary data.</text>
</comment>
<dbReference type="PROSITE" id="PS50833">
    <property type="entry name" value="BRIX"/>
    <property type="match status" value="1"/>
</dbReference>
<name>A0AAV9W5V8_9PEZI</name>
<evidence type="ECO:0000256" key="4">
    <source>
        <dbReference type="ARBA" id="ARBA00023242"/>
    </source>
</evidence>
<keyword evidence="3" id="KW-0690">Ribosome biogenesis</keyword>
<evidence type="ECO:0000313" key="8">
    <source>
        <dbReference type="Proteomes" id="UP001370758"/>
    </source>
</evidence>
<sequence length="326" mass="37306">MSAVLKSVTDARSTKSKEESTDSTNGIDKKFRQRVLILSSRGVTYRQRHLLQDLTSLLPHSRKDSKLDTKSKLHQLNELADLYNCNNILFFEARKREDLYMWMSKPPNGPTVKFHVQNLHTMEELHFSGNCLKGSRPLLSFDKTFESKPYLTVVKELMQQTFGVPKGARKSKPFVDHVMSFTVADGKIWIRCYQICEAELGKKDAMETEEDEENKKKAAKKVGRSETEISLLEIGPRLVLTPIIIQEGSFGGPIIYENKEYVSPNVLRAEYRNRRAQKFNVRSAQKVGREIKKKALRLDKHRVGGGGGKDWEELQAGLKDLFQDDD</sequence>
<evidence type="ECO:0000259" key="6">
    <source>
        <dbReference type="PROSITE" id="PS50833"/>
    </source>
</evidence>
<keyword evidence="4" id="KW-0539">Nucleus</keyword>
<dbReference type="FunFam" id="3.40.50.10480:FF:000009">
    <property type="entry name" value="Ribosome biogenesis protein, putative"/>
    <property type="match status" value="1"/>
</dbReference>
<dbReference type="GO" id="GO:0000027">
    <property type="term" value="P:ribosomal large subunit assembly"/>
    <property type="evidence" value="ECO:0007669"/>
    <property type="project" value="TreeGrafter"/>
</dbReference>
<dbReference type="EMBL" id="JAVHJL010000005">
    <property type="protein sequence ID" value="KAK6502969.1"/>
    <property type="molecule type" value="Genomic_DNA"/>
</dbReference>
<comment type="subcellular location">
    <subcellularLocation>
        <location evidence="1">Nucleus</location>
        <location evidence="1">Nucleolus</location>
    </subcellularLocation>
</comment>
<evidence type="ECO:0000256" key="5">
    <source>
        <dbReference type="SAM" id="MobiDB-lite"/>
    </source>
</evidence>
<gene>
    <name evidence="7" type="primary">BRX1</name>
    <name evidence="7" type="ORF">TWF481_008005</name>
</gene>
<evidence type="ECO:0000256" key="3">
    <source>
        <dbReference type="ARBA" id="ARBA00022517"/>
    </source>
</evidence>
<dbReference type="AlphaFoldDB" id="A0AAV9W5V8"/>
<evidence type="ECO:0000256" key="1">
    <source>
        <dbReference type="ARBA" id="ARBA00004604"/>
    </source>
</evidence>